<dbReference type="InterPro" id="IPR001638">
    <property type="entry name" value="Solute-binding_3/MltF_N"/>
</dbReference>
<sequence>MKRTGNNWLTIALSLILFVGLLVSGTDAMSAETKKGPEMYGQVESRLDAILKNGYIRVGTTGDYKPFSYLNPATGEYEGHDIDMAKKLADDLGVKVVFVKTTWPTLMDDLLADKYDIAIGGITRTLERAKKAQLSRPYINFGKSPLIRMADKDKFKSLADIDQPNVKIGVNPGGTNEKFVKENLKNAQIMVFEKNLEIPGKVASGEVDVMITDSIEAKSYAKEDQRLYAPLTDQTFTKSQMGILMPRGDFVFGNWVNVWMEEMTLKGDLEKLTNKWMD</sequence>
<gene>
    <name evidence="4" type="ORF">JNE38_15985</name>
</gene>
<dbReference type="InterPro" id="IPR001320">
    <property type="entry name" value="Iontro_rcpt_C"/>
</dbReference>
<evidence type="ECO:0000259" key="3">
    <source>
        <dbReference type="SMART" id="SM00079"/>
    </source>
</evidence>
<dbReference type="Proteomes" id="UP000596248">
    <property type="component" value="Chromosome"/>
</dbReference>
<proteinExistence type="predicted"/>
<feature type="domain" description="Ionotropic glutamate receptor C-terminal" evidence="3">
    <location>
        <begin position="55"/>
        <end position="278"/>
    </location>
</feature>
<dbReference type="InterPro" id="IPR037298">
    <property type="entry name" value="PheC_PBP2"/>
</dbReference>
<dbReference type="Gene3D" id="3.40.190.10">
    <property type="entry name" value="Periplasmic binding protein-like II"/>
    <property type="match status" value="2"/>
</dbReference>
<evidence type="ECO:0000259" key="2">
    <source>
        <dbReference type="SMART" id="SM00062"/>
    </source>
</evidence>
<dbReference type="EMBL" id="CP069127">
    <property type="protein sequence ID" value="QRG65150.1"/>
    <property type="molecule type" value="Genomic_DNA"/>
</dbReference>
<reference evidence="4 5" key="1">
    <citation type="submission" date="2021-01" db="EMBL/GenBank/DDBJ databases">
        <title>Identification of strong promoters based on the transcriptome of Brevibacillus choshinensis.</title>
        <authorList>
            <person name="Yao D."/>
            <person name="Zhang K."/>
            <person name="Wu J."/>
        </authorList>
    </citation>
    <scope>NUCLEOTIDE SEQUENCE [LARGE SCALE GENOMIC DNA]</scope>
    <source>
        <strain evidence="4 5">HPD31-SP3</strain>
    </source>
</reference>
<name>A0ABX7FHT4_BRECH</name>
<protein>
    <submittedName>
        <fullName evidence="4">Transporter substrate-binding domain-containing protein</fullName>
    </submittedName>
</protein>
<dbReference type="Pfam" id="PF00497">
    <property type="entry name" value="SBP_bac_3"/>
    <property type="match status" value="1"/>
</dbReference>
<keyword evidence="5" id="KW-1185">Reference proteome</keyword>
<dbReference type="RefSeq" id="WP_203254668.1">
    <property type="nucleotide sequence ID" value="NZ_CP069127.1"/>
</dbReference>
<evidence type="ECO:0000256" key="1">
    <source>
        <dbReference type="ARBA" id="ARBA00022729"/>
    </source>
</evidence>
<keyword evidence="1" id="KW-0732">Signal</keyword>
<feature type="domain" description="Solute-binding protein family 3/N-terminal" evidence="2">
    <location>
        <begin position="55"/>
        <end position="278"/>
    </location>
</feature>
<organism evidence="4 5">
    <name type="scientific">Brevibacillus choshinensis</name>
    <dbReference type="NCBI Taxonomy" id="54911"/>
    <lineage>
        <taxon>Bacteria</taxon>
        <taxon>Bacillati</taxon>
        <taxon>Bacillota</taxon>
        <taxon>Bacilli</taxon>
        <taxon>Bacillales</taxon>
        <taxon>Paenibacillaceae</taxon>
        <taxon>Brevibacillus</taxon>
    </lineage>
</organism>
<dbReference type="PANTHER" id="PTHR35936">
    <property type="entry name" value="MEMBRANE-BOUND LYTIC MUREIN TRANSGLYCOSYLASE F"/>
    <property type="match status" value="1"/>
</dbReference>
<dbReference type="SMART" id="SM00062">
    <property type="entry name" value="PBPb"/>
    <property type="match status" value="1"/>
</dbReference>
<dbReference type="CDD" id="cd01069">
    <property type="entry name" value="PBP2_PheC"/>
    <property type="match status" value="1"/>
</dbReference>
<accession>A0ABX7FHT4</accession>
<evidence type="ECO:0000313" key="5">
    <source>
        <dbReference type="Proteomes" id="UP000596248"/>
    </source>
</evidence>
<evidence type="ECO:0000313" key="4">
    <source>
        <dbReference type="EMBL" id="QRG65150.1"/>
    </source>
</evidence>
<dbReference type="PANTHER" id="PTHR35936:SF19">
    <property type="entry name" value="AMINO-ACID-BINDING PROTEIN YXEM-RELATED"/>
    <property type="match status" value="1"/>
</dbReference>
<dbReference type="SUPFAM" id="SSF53850">
    <property type="entry name" value="Periplasmic binding protein-like II"/>
    <property type="match status" value="1"/>
</dbReference>
<dbReference type="SMART" id="SM00079">
    <property type="entry name" value="PBPe"/>
    <property type="match status" value="1"/>
</dbReference>